<evidence type="ECO:0000256" key="2">
    <source>
        <dbReference type="ARBA" id="ARBA00023002"/>
    </source>
</evidence>
<evidence type="ECO:0000259" key="6">
    <source>
        <dbReference type="Pfam" id="PF02826"/>
    </source>
</evidence>
<dbReference type="EMBL" id="JBHLUX010000030">
    <property type="protein sequence ID" value="MFC0471135.1"/>
    <property type="molecule type" value="Genomic_DNA"/>
</dbReference>
<dbReference type="PROSITE" id="PS00670">
    <property type="entry name" value="D_2_HYDROXYACID_DH_2"/>
    <property type="match status" value="1"/>
</dbReference>
<dbReference type="Proteomes" id="UP001589838">
    <property type="component" value="Unassembled WGS sequence"/>
</dbReference>
<evidence type="ECO:0000259" key="5">
    <source>
        <dbReference type="Pfam" id="PF00389"/>
    </source>
</evidence>
<feature type="domain" description="D-isomer specific 2-hydroxyacid dehydrogenase catalytic" evidence="5">
    <location>
        <begin position="19"/>
        <end position="316"/>
    </location>
</feature>
<gene>
    <name evidence="7" type="ORF">ACFFHM_11730</name>
</gene>
<dbReference type="InterPro" id="IPR050857">
    <property type="entry name" value="D-2-hydroxyacid_DH"/>
</dbReference>
<dbReference type="InterPro" id="IPR006139">
    <property type="entry name" value="D-isomer_2_OHA_DH_cat_dom"/>
</dbReference>
<dbReference type="Pfam" id="PF00389">
    <property type="entry name" value="2-Hacid_dh"/>
    <property type="match status" value="1"/>
</dbReference>
<comment type="caution">
    <text evidence="7">The sequence shown here is derived from an EMBL/GenBank/DDBJ whole genome shotgun (WGS) entry which is preliminary data.</text>
</comment>
<dbReference type="Gene3D" id="3.40.50.720">
    <property type="entry name" value="NAD(P)-binding Rossmann-like Domain"/>
    <property type="match status" value="2"/>
</dbReference>
<dbReference type="PANTHER" id="PTHR42789">
    <property type="entry name" value="D-ISOMER SPECIFIC 2-HYDROXYACID DEHYDROGENASE FAMILY PROTEIN (AFU_ORTHOLOGUE AFUA_6G10090)"/>
    <property type="match status" value="1"/>
</dbReference>
<dbReference type="CDD" id="cd05299">
    <property type="entry name" value="CtBP_dh"/>
    <property type="match status" value="1"/>
</dbReference>
<dbReference type="InterPro" id="IPR036291">
    <property type="entry name" value="NAD(P)-bd_dom_sf"/>
</dbReference>
<dbReference type="RefSeq" id="WP_335958695.1">
    <property type="nucleotide sequence ID" value="NZ_JAXBLX010000002.1"/>
</dbReference>
<dbReference type="PANTHER" id="PTHR42789:SF1">
    <property type="entry name" value="D-ISOMER SPECIFIC 2-HYDROXYACID DEHYDROGENASE FAMILY PROTEIN (AFU_ORTHOLOGUE AFUA_6G10090)"/>
    <property type="match status" value="1"/>
</dbReference>
<keyword evidence="3" id="KW-0520">NAD</keyword>
<comment type="similarity">
    <text evidence="1 4">Belongs to the D-isomer specific 2-hydroxyacid dehydrogenase family.</text>
</comment>
<keyword evidence="8" id="KW-1185">Reference proteome</keyword>
<dbReference type="InterPro" id="IPR029753">
    <property type="entry name" value="D-isomer_DH_CS"/>
</dbReference>
<sequence>MSKHSFKVVVTDFEYDTLAPEKEVLEKIGVEFVAVQCKTEEDVIEAAKDADGIINQYAPITRKVIENLTNCKVISRYGVGVNTIDVDAATEQGIIVGNVTDYCMDEVSDHAFALIMACARKVVLLNNAVKNHNWDFKVSMPIYRLRNRVLGLIGLGRIPQSLAKKAQAFGLRVVAYDPFVSKQVADELQVELLELNELCARADFISVHAPLFESTKGMIGEEQFNVMKKEAFIINTSRGPVVDEQALIVALQESKIAGAGLDVVEQEPIQENNPLLTMDNVIINPHVAWYSEEAQLELKRKVAENVADVLSGYYPTYLFNRDVKAKVSLKDKN</sequence>
<reference evidence="7 8" key="1">
    <citation type="submission" date="2024-09" db="EMBL/GenBank/DDBJ databases">
        <authorList>
            <person name="Sun Q."/>
            <person name="Mori K."/>
        </authorList>
    </citation>
    <scope>NUCLEOTIDE SEQUENCE [LARGE SCALE GENOMIC DNA]</scope>
    <source>
        <strain evidence="7 8">NCAIM B.02610</strain>
    </source>
</reference>
<evidence type="ECO:0000256" key="4">
    <source>
        <dbReference type="RuleBase" id="RU003719"/>
    </source>
</evidence>
<keyword evidence="2 4" id="KW-0560">Oxidoreductase</keyword>
<feature type="domain" description="D-isomer specific 2-hydroxyacid dehydrogenase NAD-binding" evidence="6">
    <location>
        <begin position="112"/>
        <end position="288"/>
    </location>
</feature>
<name>A0ABV6KCV1_9BACI</name>
<evidence type="ECO:0000256" key="3">
    <source>
        <dbReference type="ARBA" id="ARBA00023027"/>
    </source>
</evidence>
<dbReference type="InterPro" id="IPR006140">
    <property type="entry name" value="D-isomer_DH_NAD-bd"/>
</dbReference>
<dbReference type="SUPFAM" id="SSF51735">
    <property type="entry name" value="NAD(P)-binding Rossmann-fold domains"/>
    <property type="match status" value="1"/>
</dbReference>
<accession>A0ABV6KCV1</accession>
<evidence type="ECO:0000313" key="7">
    <source>
        <dbReference type="EMBL" id="MFC0471135.1"/>
    </source>
</evidence>
<proteinExistence type="inferred from homology"/>
<dbReference type="Pfam" id="PF02826">
    <property type="entry name" value="2-Hacid_dh_C"/>
    <property type="match status" value="1"/>
</dbReference>
<evidence type="ECO:0000313" key="8">
    <source>
        <dbReference type="Proteomes" id="UP001589838"/>
    </source>
</evidence>
<organism evidence="7 8">
    <name type="scientific">Halalkalibacter kiskunsagensis</name>
    <dbReference type="NCBI Taxonomy" id="1548599"/>
    <lineage>
        <taxon>Bacteria</taxon>
        <taxon>Bacillati</taxon>
        <taxon>Bacillota</taxon>
        <taxon>Bacilli</taxon>
        <taxon>Bacillales</taxon>
        <taxon>Bacillaceae</taxon>
        <taxon>Halalkalibacter</taxon>
    </lineage>
</organism>
<dbReference type="SUPFAM" id="SSF52283">
    <property type="entry name" value="Formate/glycerate dehydrogenase catalytic domain-like"/>
    <property type="match status" value="1"/>
</dbReference>
<evidence type="ECO:0000256" key="1">
    <source>
        <dbReference type="ARBA" id="ARBA00005854"/>
    </source>
</evidence>
<protein>
    <submittedName>
        <fullName evidence="7">C-terminal binding protein</fullName>
    </submittedName>
</protein>
<dbReference type="InterPro" id="IPR043322">
    <property type="entry name" value="CtBP"/>
</dbReference>